<evidence type="ECO:0000256" key="2">
    <source>
        <dbReference type="ARBA" id="ARBA00022771"/>
    </source>
</evidence>
<dbReference type="InterPro" id="IPR013087">
    <property type="entry name" value="Znf_C2H2_type"/>
</dbReference>
<feature type="region of interest" description="Disordered" evidence="5">
    <location>
        <begin position="221"/>
        <end position="260"/>
    </location>
</feature>
<organism evidence="7 8">
    <name type="scientific">Marasmiellus scandens</name>
    <dbReference type="NCBI Taxonomy" id="2682957"/>
    <lineage>
        <taxon>Eukaryota</taxon>
        <taxon>Fungi</taxon>
        <taxon>Dikarya</taxon>
        <taxon>Basidiomycota</taxon>
        <taxon>Agaricomycotina</taxon>
        <taxon>Agaricomycetes</taxon>
        <taxon>Agaricomycetidae</taxon>
        <taxon>Agaricales</taxon>
        <taxon>Marasmiineae</taxon>
        <taxon>Omphalotaceae</taxon>
        <taxon>Marasmiellus</taxon>
    </lineage>
</organism>
<feature type="domain" description="C2H2-type" evidence="6">
    <location>
        <begin position="172"/>
        <end position="199"/>
    </location>
</feature>
<evidence type="ECO:0000313" key="8">
    <source>
        <dbReference type="Proteomes" id="UP001498398"/>
    </source>
</evidence>
<feature type="compositionally biased region" description="Low complexity" evidence="5">
    <location>
        <begin position="41"/>
        <end position="57"/>
    </location>
</feature>
<evidence type="ECO:0000259" key="6">
    <source>
        <dbReference type="PROSITE" id="PS50157"/>
    </source>
</evidence>
<dbReference type="SMART" id="SM00355">
    <property type="entry name" value="ZnF_C2H2"/>
    <property type="match status" value="2"/>
</dbReference>
<name>A0ABR1JCP5_9AGAR</name>
<sequence length="418" mass="45421">MSTAVSLPSIHEMFPEHLMQISPNVRLGICSASSNKPAIPPSSLTSPRSSSNSSSSSFHKTEPVYSFDVLRCDPSSSSLQHIASSATVPNHAISVPLLPHSRDEEVSKGFTPAFRVNAPANSFNPPTSPASPSSGFIHDTSLSHLQHAVPSFTTDTFPSSEDVSDEGDDKKHICSLCHKRFNRPSSLRIHMNTHTGATPFCCPYPGCGRKFNVNSNMRRHYRNHNASPTTRFTQTSTSPSGSPPSTPFDSEPLPSRPKNDASHEFLILRPDVPIDPGVPSILAPNSQYANTRIPSPLSDSDSSMDTDEKPHTYSYSERMKRISPYKLQPVSADFYERSHHQVSRALSPISPLLSTVSTPPLAASRYSDVRSQPPVPPHPHTSKHLLRVSTSFPSLSAELVASPVPQSSISVHTSTPKP</sequence>
<evidence type="ECO:0000256" key="5">
    <source>
        <dbReference type="SAM" id="MobiDB-lite"/>
    </source>
</evidence>
<dbReference type="PANTHER" id="PTHR23235">
    <property type="entry name" value="KRUEPPEL-LIKE TRANSCRIPTION FACTOR"/>
    <property type="match status" value="1"/>
</dbReference>
<gene>
    <name evidence="7" type="ORF">VKT23_009982</name>
</gene>
<keyword evidence="1" id="KW-0479">Metal-binding</keyword>
<feature type="region of interest" description="Disordered" evidence="5">
    <location>
        <begin position="37"/>
        <end position="59"/>
    </location>
</feature>
<dbReference type="PROSITE" id="PS00028">
    <property type="entry name" value="ZINC_FINGER_C2H2_1"/>
    <property type="match status" value="2"/>
</dbReference>
<accession>A0ABR1JCP5</accession>
<dbReference type="PROSITE" id="PS50157">
    <property type="entry name" value="ZINC_FINGER_C2H2_2"/>
    <property type="match status" value="2"/>
</dbReference>
<keyword evidence="2 4" id="KW-0863">Zinc-finger</keyword>
<evidence type="ECO:0000256" key="4">
    <source>
        <dbReference type="PROSITE-ProRule" id="PRU00042"/>
    </source>
</evidence>
<dbReference type="Gene3D" id="3.30.160.60">
    <property type="entry name" value="Classic Zinc Finger"/>
    <property type="match status" value="2"/>
</dbReference>
<dbReference type="EMBL" id="JBANRG010000018">
    <property type="protein sequence ID" value="KAK7458076.1"/>
    <property type="molecule type" value="Genomic_DNA"/>
</dbReference>
<evidence type="ECO:0000256" key="1">
    <source>
        <dbReference type="ARBA" id="ARBA00022723"/>
    </source>
</evidence>
<dbReference type="Proteomes" id="UP001498398">
    <property type="component" value="Unassembled WGS sequence"/>
</dbReference>
<feature type="region of interest" description="Disordered" evidence="5">
    <location>
        <begin position="276"/>
        <end position="310"/>
    </location>
</feature>
<protein>
    <recommendedName>
        <fullName evidence="6">C2H2-type domain-containing protein</fullName>
    </recommendedName>
</protein>
<keyword evidence="3" id="KW-0862">Zinc</keyword>
<dbReference type="InterPro" id="IPR036236">
    <property type="entry name" value="Znf_C2H2_sf"/>
</dbReference>
<keyword evidence="8" id="KW-1185">Reference proteome</keyword>
<dbReference type="SUPFAM" id="SSF57667">
    <property type="entry name" value="beta-beta-alpha zinc fingers"/>
    <property type="match status" value="1"/>
</dbReference>
<dbReference type="Pfam" id="PF00096">
    <property type="entry name" value="zf-C2H2"/>
    <property type="match status" value="2"/>
</dbReference>
<evidence type="ECO:0000313" key="7">
    <source>
        <dbReference type="EMBL" id="KAK7458076.1"/>
    </source>
</evidence>
<evidence type="ECO:0000256" key="3">
    <source>
        <dbReference type="ARBA" id="ARBA00022833"/>
    </source>
</evidence>
<feature type="compositionally biased region" description="Polar residues" evidence="5">
    <location>
        <begin position="283"/>
        <end position="293"/>
    </location>
</feature>
<reference evidence="7 8" key="1">
    <citation type="submission" date="2024-01" db="EMBL/GenBank/DDBJ databases">
        <title>A draft genome for the cacao thread blight pathogen Marasmiellus scandens.</title>
        <authorList>
            <person name="Baruah I.K."/>
            <person name="Leung J."/>
            <person name="Bukari Y."/>
            <person name="Amoako-Attah I."/>
            <person name="Meinhardt L.W."/>
            <person name="Bailey B.A."/>
            <person name="Cohen S.P."/>
        </authorList>
    </citation>
    <scope>NUCLEOTIDE SEQUENCE [LARGE SCALE GENOMIC DNA]</scope>
    <source>
        <strain evidence="7 8">GH-19</strain>
    </source>
</reference>
<feature type="region of interest" description="Disordered" evidence="5">
    <location>
        <begin position="363"/>
        <end position="387"/>
    </location>
</feature>
<comment type="caution">
    <text evidence="7">The sequence shown here is derived from an EMBL/GenBank/DDBJ whole genome shotgun (WGS) entry which is preliminary data.</text>
</comment>
<feature type="domain" description="C2H2-type" evidence="6">
    <location>
        <begin position="200"/>
        <end position="229"/>
    </location>
</feature>
<proteinExistence type="predicted"/>